<dbReference type="RefSeq" id="WP_106615464.1">
    <property type="nucleotide sequence ID" value="NZ_PYAX01000004.1"/>
</dbReference>
<dbReference type="EMBL" id="PYAX01000004">
    <property type="protein sequence ID" value="PSL55711.1"/>
    <property type="molecule type" value="Genomic_DNA"/>
</dbReference>
<dbReference type="AlphaFoldDB" id="A0A2P8IB77"/>
<dbReference type="Proteomes" id="UP000241118">
    <property type="component" value="Unassembled WGS sequence"/>
</dbReference>
<keyword evidence="3" id="KW-1185">Reference proteome</keyword>
<evidence type="ECO:0000313" key="3">
    <source>
        <dbReference type="Proteomes" id="UP000241118"/>
    </source>
</evidence>
<keyword evidence="1" id="KW-0812">Transmembrane</keyword>
<organism evidence="2 3">
    <name type="scientific">Saccharothrix carnea</name>
    <dbReference type="NCBI Taxonomy" id="1280637"/>
    <lineage>
        <taxon>Bacteria</taxon>
        <taxon>Bacillati</taxon>
        <taxon>Actinomycetota</taxon>
        <taxon>Actinomycetes</taxon>
        <taxon>Pseudonocardiales</taxon>
        <taxon>Pseudonocardiaceae</taxon>
        <taxon>Saccharothrix</taxon>
    </lineage>
</organism>
<evidence type="ECO:0008006" key="4">
    <source>
        <dbReference type="Google" id="ProtNLM"/>
    </source>
</evidence>
<accession>A0A2P8IB77</accession>
<sequence length="454" mass="49116">MASGTAEVTPTHTMQRKVLVGADVDQRIQTIAKEAEAEPQSVVGLPTGAQVPADPLAALRGVAGWAVDYVTFLLEPIDQLQGDQPSVQATVDAIRSTAERMRELASTQRETLAKPEGWTGKARDAYQASMEGLGDELDSLANAVAAKGVVVENTGAMVRALREALLYTVDQYSNSLVPGAIFAYAFAPATFGVSIAMFLASVVDSAKQLGTAMAAKMDALNAALTRQVDRIKMLDTISDEVAQGWERFEAAAGGTATRVARTASRPVMSERDTVQAEPMMAAQRVTAQAEPAMMAQREHAVQAQPAMMAQRDHVVQAEPAMMRTTEAVQPMEARRLLTAEETVQAQHAVRAEHTVQARHAVQAEHVVQAQPAMQAEHLVQATRAEAPLYRQMEPLQATRAEAPVYREMEPLQATRAEAPLYREVQPLQAAYAETPVAQYQPAERATARRVDEVE</sequence>
<feature type="transmembrane region" description="Helical" evidence="1">
    <location>
        <begin position="181"/>
        <end position="203"/>
    </location>
</feature>
<evidence type="ECO:0000256" key="1">
    <source>
        <dbReference type="SAM" id="Phobius"/>
    </source>
</evidence>
<proteinExistence type="predicted"/>
<name>A0A2P8IB77_SACCR</name>
<dbReference type="SUPFAM" id="SSF140453">
    <property type="entry name" value="EsxAB dimer-like"/>
    <property type="match status" value="1"/>
</dbReference>
<dbReference type="Gene3D" id="1.10.287.1060">
    <property type="entry name" value="ESAT-6-like"/>
    <property type="match status" value="1"/>
</dbReference>
<dbReference type="InterPro" id="IPR036689">
    <property type="entry name" value="ESAT-6-like_sf"/>
</dbReference>
<comment type="caution">
    <text evidence="2">The sequence shown here is derived from an EMBL/GenBank/DDBJ whole genome shotgun (WGS) entry which is preliminary data.</text>
</comment>
<reference evidence="2 3" key="1">
    <citation type="submission" date="2018-03" db="EMBL/GenBank/DDBJ databases">
        <title>Genomic Encyclopedia of Type Strains, Phase III (KMG-III): the genomes of soil and plant-associated and newly described type strains.</title>
        <authorList>
            <person name="Whitman W."/>
        </authorList>
    </citation>
    <scope>NUCLEOTIDE SEQUENCE [LARGE SCALE GENOMIC DNA]</scope>
    <source>
        <strain evidence="2 3">CGMCC 4.7097</strain>
    </source>
</reference>
<keyword evidence="1" id="KW-1133">Transmembrane helix</keyword>
<gene>
    <name evidence="2" type="ORF">B0I31_1042</name>
</gene>
<evidence type="ECO:0000313" key="2">
    <source>
        <dbReference type="EMBL" id="PSL55711.1"/>
    </source>
</evidence>
<protein>
    <recommendedName>
        <fullName evidence="4">ESX-1 secretion-associated protein EspA/EspE-like domain-containing protein</fullName>
    </recommendedName>
</protein>
<keyword evidence="1" id="KW-0472">Membrane</keyword>
<dbReference type="OrthoDB" id="3675383at2"/>